<dbReference type="RefSeq" id="WP_179663756.1">
    <property type="nucleotide sequence ID" value="NZ_JACCBG010000001.1"/>
</dbReference>
<dbReference type="AlphaFoldDB" id="A0A7Y9JBD1"/>
<dbReference type="GO" id="GO:0008168">
    <property type="term" value="F:methyltransferase activity"/>
    <property type="evidence" value="ECO:0007669"/>
    <property type="project" value="UniProtKB-KW"/>
</dbReference>
<evidence type="ECO:0000313" key="6">
    <source>
        <dbReference type="Proteomes" id="UP000535511"/>
    </source>
</evidence>
<dbReference type="EC" id="2.1.1.-" evidence="5"/>
<accession>A0A7Y9JBD1</accession>
<dbReference type="EC" id="3.4.23.43" evidence="5"/>
<reference evidence="5 6" key="1">
    <citation type="submission" date="2020-07" db="EMBL/GenBank/DDBJ databases">
        <title>Sequencing the genomes of 1000 actinobacteria strains.</title>
        <authorList>
            <person name="Klenk H.-P."/>
        </authorList>
    </citation>
    <scope>NUCLEOTIDE SEQUENCE [LARGE SCALE GENOMIC DNA]</scope>
    <source>
        <strain evidence="5 6">DSM 21350</strain>
    </source>
</reference>
<protein>
    <submittedName>
        <fullName evidence="5">Leader peptidase (Prepilin peptidase)/N-methyltransferase</fullName>
        <ecNumber evidence="5">2.1.1.-</ecNumber>
        <ecNumber evidence="5">3.4.23.43</ecNumber>
    </submittedName>
</protein>
<gene>
    <name evidence="5" type="ORF">BJZ21_002164</name>
</gene>
<dbReference type="GO" id="GO:0004190">
    <property type="term" value="F:aspartic-type endopeptidase activity"/>
    <property type="evidence" value="ECO:0007669"/>
    <property type="project" value="UniProtKB-EC"/>
</dbReference>
<name>A0A7Y9JBD1_9ACTN</name>
<evidence type="ECO:0000256" key="1">
    <source>
        <dbReference type="ARBA" id="ARBA00005801"/>
    </source>
</evidence>
<evidence type="ECO:0000313" key="5">
    <source>
        <dbReference type="EMBL" id="NYD42081.1"/>
    </source>
</evidence>
<feature type="compositionally biased region" description="Pro residues" evidence="2">
    <location>
        <begin position="42"/>
        <end position="60"/>
    </location>
</feature>
<feature type="transmembrane region" description="Helical" evidence="3">
    <location>
        <begin position="189"/>
        <end position="217"/>
    </location>
</feature>
<dbReference type="Pfam" id="PF01478">
    <property type="entry name" value="Peptidase_A24"/>
    <property type="match status" value="1"/>
</dbReference>
<evidence type="ECO:0000256" key="3">
    <source>
        <dbReference type="SAM" id="Phobius"/>
    </source>
</evidence>
<comment type="caution">
    <text evidence="5">The sequence shown here is derived from an EMBL/GenBank/DDBJ whole genome shotgun (WGS) entry which is preliminary data.</text>
</comment>
<feature type="transmembrane region" description="Helical" evidence="3">
    <location>
        <begin position="6"/>
        <end position="30"/>
    </location>
</feature>
<dbReference type="GO" id="GO:0005886">
    <property type="term" value="C:plasma membrane"/>
    <property type="evidence" value="ECO:0007669"/>
    <property type="project" value="TreeGrafter"/>
</dbReference>
<dbReference type="PANTHER" id="PTHR30487">
    <property type="entry name" value="TYPE 4 PREPILIN-LIKE PROTEINS LEADER PEPTIDE-PROCESSING ENZYME"/>
    <property type="match status" value="1"/>
</dbReference>
<keyword evidence="3" id="KW-1133">Transmembrane helix</keyword>
<evidence type="ECO:0000259" key="4">
    <source>
        <dbReference type="Pfam" id="PF01478"/>
    </source>
</evidence>
<keyword evidence="6" id="KW-1185">Reference proteome</keyword>
<sequence length="258" mass="26182">MSAVPTAALVAAPVCGLVCGLAGLGVPTLIRRLPAPSSGAAPDPPGPPPDAEPGPPPAPTPAFSAVAARAGLRWRTAGLSAAAAVVVVASVGWSWPLLFLLPTVPVAVLLGYVDLRTRLLPKVVVLPMTWLAIALVGACAAVTGDGHALVRALVGMVAARSVFWVLWWVDSAGLGFGDVRLAALLGLELAWFGWAELAVGTYAAFLVFGVPGLLVALWRRDRRLLRTALPFGPAMLLGALVGLAAGAGLWSHLAGGAA</sequence>
<dbReference type="InterPro" id="IPR000045">
    <property type="entry name" value="Prepilin_IV_endopep_pep"/>
</dbReference>
<dbReference type="Proteomes" id="UP000535511">
    <property type="component" value="Unassembled WGS sequence"/>
</dbReference>
<dbReference type="PANTHER" id="PTHR30487:SF0">
    <property type="entry name" value="PREPILIN LEADER PEPTIDASE_N-METHYLTRANSFERASE-RELATED"/>
    <property type="match status" value="1"/>
</dbReference>
<keyword evidence="3" id="KW-0472">Membrane</keyword>
<dbReference type="Gene3D" id="1.20.120.1220">
    <property type="match status" value="1"/>
</dbReference>
<proteinExistence type="inferred from homology"/>
<feature type="domain" description="Prepilin type IV endopeptidase peptidase" evidence="4">
    <location>
        <begin position="106"/>
        <end position="210"/>
    </location>
</feature>
<evidence type="ECO:0000256" key="2">
    <source>
        <dbReference type="SAM" id="MobiDB-lite"/>
    </source>
</evidence>
<feature type="region of interest" description="Disordered" evidence="2">
    <location>
        <begin position="35"/>
        <end position="60"/>
    </location>
</feature>
<keyword evidence="5" id="KW-0489">Methyltransferase</keyword>
<comment type="similarity">
    <text evidence="1">Belongs to the peptidase A24 family.</text>
</comment>
<feature type="transmembrane region" description="Helical" evidence="3">
    <location>
        <begin position="119"/>
        <end position="142"/>
    </location>
</feature>
<organism evidence="5 6">
    <name type="scientific">Nocardioides panaciterrulae</name>
    <dbReference type="NCBI Taxonomy" id="661492"/>
    <lineage>
        <taxon>Bacteria</taxon>
        <taxon>Bacillati</taxon>
        <taxon>Actinomycetota</taxon>
        <taxon>Actinomycetes</taxon>
        <taxon>Propionibacteriales</taxon>
        <taxon>Nocardioidaceae</taxon>
        <taxon>Nocardioides</taxon>
    </lineage>
</organism>
<keyword evidence="3" id="KW-0812">Transmembrane</keyword>
<dbReference type="InterPro" id="IPR050882">
    <property type="entry name" value="Prepilin_peptidase/N-MTase"/>
</dbReference>
<dbReference type="GO" id="GO:0006465">
    <property type="term" value="P:signal peptide processing"/>
    <property type="evidence" value="ECO:0007669"/>
    <property type="project" value="TreeGrafter"/>
</dbReference>
<feature type="transmembrane region" description="Helical" evidence="3">
    <location>
        <begin position="229"/>
        <end position="250"/>
    </location>
</feature>
<keyword evidence="5" id="KW-0808">Transferase</keyword>
<dbReference type="EMBL" id="JACCBG010000001">
    <property type="protein sequence ID" value="NYD42081.1"/>
    <property type="molecule type" value="Genomic_DNA"/>
</dbReference>
<keyword evidence="5" id="KW-0378">Hydrolase</keyword>
<dbReference type="GO" id="GO:0032259">
    <property type="term" value="P:methylation"/>
    <property type="evidence" value="ECO:0007669"/>
    <property type="project" value="UniProtKB-KW"/>
</dbReference>